<sequence>MLKTLQARLLAASVAVVVAAVGMSAFISYRTVQEGVTDDLYARMSRDDDAAAAIIVDWVRDQKRLLGALSKNLDPERPDALLQLTLNATRLERAYFGRADKHTVMLPAADLPPDFDPTSRPWYKWAVQAQGPILTPPFDSVADAKPMLAFATAVRQGDKVQGVMAANISLDFLVRELAARKPTPGGFALLVNASGQIVAHSDPQHLLKKLGEIYPSLNPELLDQASRRPSPLVHEGTRYLVLSEPIEGTDWMLLTAALESEALEMLHEMSRANLTGALIEAAVAAVILALLLRRLLRRLDQTRQAMMGIGAGDGGDLTQRLDEGGRDELGDMARAFNRFAAHIGSVLLRVRDGAESITLASREIASGGQDLSARTEQTAASLEQTVTTMQLLTENVQRNASSATEAAKFASTSAEVANRGGEVVQRVVSTMNDISASSRRIADIIGTIDGIAFQTNILALNAAVEAARAGEQGRGFAVVAAEVRGLAQRSAEAAREIKTLINTSVERVETGAELVDQAGHTMTELVAAVRSVSAIIGDISQGAVAQSRSIGEVQQAINQLDQMTQQNAALVEESAAAAESLKDQALQLSTLVGEFKLEAHDAVGQGRAS</sequence>
<evidence type="ECO:0000256" key="7">
    <source>
        <dbReference type="ARBA" id="ARBA00029447"/>
    </source>
</evidence>
<keyword evidence="5 9" id="KW-1133">Transmembrane helix</keyword>
<gene>
    <name evidence="12" type="ORF">ACG0Z6_04445</name>
</gene>
<keyword evidence="2" id="KW-1003">Cell membrane</keyword>
<dbReference type="CDD" id="cd12913">
    <property type="entry name" value="PDC1_MCP_like"/>
    <property type="match status" value="1"/>
</dbReference>
<evidence type="ECO:0000256" key="1">
    <source>
        <dbReference type="ARBA" id="ARBA00004651"/>
    </source>
</evidence>
<dbReference type="SMART" id="SM00304">
    <property type="entry name" value="HAMP"/>
    <property type="match status" value="1"/>
</dbReference>
<dbReference type="CDD" id="cd06225">
    <property type="entry name" value="HAMP"/>
    <property type="match status" value="1"/>
</dbReference>
<dbReference type="Pfam" id="PF00672">
    <property type="entry name" value="HAMP"/>
    <property type="match status" value="1"/>
</dbReference>
<dbReference type="Gene3D" id="3.30.450.20">
    <property type="entry name" value="PAS domain"/>
    <property type="match status" value="2"/>
</dbReference>
<evidence type="ECO:0000256" key="3">
    <source>
        <dbReference type="ARBA" id="ARBA00022481"/>
    </source>
</evidence>
<dbReference type="CDD" id="cd12912">
    <property type="entry name" value="PDC2_MCP_like"/>
    <property type="match status" value="1"/>
</dbReference>
<dbReference type="PROSITE" id="PS50885">
    <property type="entry name" value="HAMP"/>
    <property type="match status" value="1"/>
</dbReference>
<evidence type="ECO:0000256" key="2">
    <source>
        <dbReference type="ARBA" id="ARBA00022475"/>
    </source>
</evidence>
<dbReference type="PANTHER" id="PTHR43531">
    <property type="entry name" value="PROTEIN ICFG"/>
    <property type="match status" value="1"/>
</dbReference>
<dbReference type="Gene3D" id="1.10.287.950">
    <property type="entry name" value="Methyl-accepting chemotaxis protein"/>
    <property type="match status" value="1"/>
</dbReference>
<accession>A0ABW7FT68</accession>
<dbReference type="EMBL" id="JBIGHZ010000002">
    <property type="protein sequence ID" value="MFG6447493.1"/>
    <property type="molecule type" value="Genomic_DNA"/>
</dbReference>
<dbReference type="Proteomes" id="UP001606099">
    <property type="component" value="Unassembled WGS sequence"/>
</dbReference>
<name>A0ABW7FT68_9BURK</name>
<evidence type="ECO:0000256" key="4">
    <source>
        <dbReference type="ARBA" id="ARBA00022692"/>
    </source>
</evidence>
<keyword evidence="6 9" id="KW-0472">Membrane</keyword>
<dbReference type="InterPro" id="IPR003660">
    <property type="entry name" value="HAMP_dom"/>
</dbReference>
<evidence type="ECO:0000256" key="5">
    <source>
        <dbReference type="ARBA" id="ARBA00022989"/>
    </source>
</evidence>
<organism evidence="12 13">
    <name type="scientific">Roseateles rivi</name>
    <dbReference type="NCBI Taxonomy" id="3299028"/>
    <lineage>
        <taxon>Bacteria</taxon>
        <taxon>Pseudomonadati</taxon>
        <taxon>Pseudomonadota</taxon>
        <taxon>Betaproteobacteria</taxon>
        <taxon>Burkholderiales</taxon>
        <taxon>Sphaerotilaceae</taxon>
        <taxon>Roseateles</taxon>
    </lineage>
</organism>
<evidence type="ECO:0000259" key="11">
    <source>
        <dbReference type="PROSITE" id="PS50885"/>
    </source>
</evidence>
<dbReference type="InterPro" id="IPR033479">
    <property type="entry name" value="dCache_1"/>
</dbReference>
<feature type="domain" description="Methyl-accepting transducer" evidence="10">
    <location>
        <begin position="353"/>
        <end position="582"/>
    </location>
</feature>
<dbReference type="Pfam" id="PF00015">
    <property type="entry name" value="MCPsignal"/>
    <property type="match status" value="1"/>
</dbReference>
<dbReference type="SUPFAM" id="SSF58104">
    <property type="entry name" value="Methyl-accepting chemotaxis protein (MCP) signaling domain"/>
    <property type="match status" value="1"/>
</dbReference>
<dbReference type="RefSeq" id="WP_394458899.1">
    <property type="nucleotide sequence ID" value="NZ_JBIGHZ010000002.1"/>
</dbReference>
<dbReference type="SUPFAM" id="SSF103190">
    <property type="entry name" value="Sensory domain-like"/>
    <property type="match status" value="1"/>
</dbReference>
<dbReference type="PRINTS" id="PR00260">
    <property type="entry name" value="CHEMTRNSDUCR"/>
</dbReference>
<evidence type="ECO:0000313" key="13">
    <source>
        <dbReference type="Proteomes" id="UP001606099"/>
    </source>
</evidence>
<evidence type="ECO:0000313" key="12">
    <source>
        <dbReference type="EMBL" id="MFG6447493.1"/>
    </source>
</evidence>
<keyword evidence="4 9" id="KW-0812">Transmembrane</keyword>
<comment type="similarity">
    <text evidence="7">Belongs to the methyl-accepting chemotaxis (MCP) protein family.</text>
</comment>
<feature type="transmembrane region" description="Helical" evidence="9">
    <location>
        <begin position="274"/>
        <end position="296"/>
    </location>
</feature>
<evidence type="ECO:0000256" key="9">
    <source>
        <dbReference type="SAM" id="Phobius"/>
    </source>
</evidence>
<evidence type="ECO:0000259" key="10">
    <source>
        <dbReference type="PROSITE" id="PS50111"/>
    </source>
</evidence>
<dbReference type="InterPro" id="IPR029151">
    <property type="entry name" value="Sensor-like_sf"/>
</dbReference>
<protein>
    <submittedName>
        <fullName evidence="12">Methyl-accepting chemotaxis protein</fullName>
    </submittedName>
</protein>
<comment type="caution">
    <text evidence="12">The sequence shown here is derived from an EMBL/GenBank/DDBJ whole genome shotgun (WGS) entry which is preliminary data.</text>
</comment>
<keyword evidence="3" id="KW-0488">Methylation</keyword>
<feature type="domain" description="HAMP" evidence="11">
    <location>
        <begin position="293"/>
        <end position="348"/>
    </location>
</feature>
<dbReference type="PROSITE" id="PS50111">
    <property type="entry name" value="CHEMOTAXIS_TRANSDUC_2"/>
    <property type="match status" value="1"/>
</dbReference>
<keyword evidence="8" id="KW-0807">Transducer</keyword>
<proteinExistence type="inferred from homology"/>
<dbReference type="CDD" id="cd11386">
    <property type="entry name" value="MCP_signal"/>
    <property type="match status" value="1"/>
</dbReference>
<comment type="subcellular location">
    <subcellularLocation>
        <location evidence="1">Cell membrane</location>
        <topology evidence="1">Multi-pass membrane protein</topology>
    </subcellularLocation>
</comment>
<keyword evidence="13" id="KW-1185">Reference proteome</keyword>
<evidence type="ECO:0000256" key="8">
    <source>
        <dbReference type="PROSITE-ProRule" id="PRU00284"/>
    </source>
</evidence>
<dbReference type="PANTHER" id="PTHR43531:SF14">
    <property type="entry name" value="METHYL-ACCEPTING CHEMOTAXIS PROTEIN I-RELATED"/>
    <property type="match status" value="1"/>
</dbReference>
<dbReference type="SMART" id="SM00283">
    <property type="entry name" value="MA"/>
    <property type="match status" value="1"/>
</dbReference>
<dbReference type="InterPro" id="IPR004089">
    <property type="entry name" value="MCPsignal_dom"/>
</dbReference>
<evidence type="ECO:0000256" key="6">
    <source>
        <dbReference type="ARBA" id="ARBA00023136"/>
    </source>
</evidence>
<dbReference type="InterPro" id="IPR051310">
    <property type="entry name" value="MCP_chemotaxis"/>
</dbReference>
<reference evidence="12 13" key="1">
    <citation type="submission" date="2024-08" db="EMBL/GenBank/DDBJ databases">
        <authorList>
            <person name="Lu H."/>
        </authorList>
    </citation>
    <scope>NUCLEOTIDE SEQUENCE [LARGE SCALE GENOMIC DNA]</scope>
    <source>
        <strain evidence="12 13">BYS180W</strain>
    </source>
</reference>
<dbReference type="Pfam" id="PF02743">
    <property type="entry name" value="dCache_1"/>
    <property type="match status" value="1"/>
</dbReference>
<dbReference type="InterPro" id="IPR004090">
    <property type="entry name" value="Chemotax_Me-accpt_rcpt"/>
</dbReference>